<evidence type="ECO:0000313" key="1">
    <source>
        <dbReference type="EMBL" id="UCR90945.1"/>
    </source>
</evidence>
<protein>
    <submittedName>
        <fullName evidence="1">Uncharacterized protein</fullName>
    </submittedName>
</protein>
<dbReference type="Proteomes" id="UP000827525">
    <property type="component" value="Segment"/>
</dbReference>
<name>A0AC61TNP1_9CAUD</name>
<dbReference type="EMBL" id="OK318991">
    <property type="protein sequence ID" value="UCR90945.1"/>
    <property type="molecule type" value="Genomic_DNA"/>
</dbReference>
<evidence type="ECO:0000313" key="2">
    <source>
        <dbReference type="Proteomes" id="UP000827525"/>
    </source>
</evidence>
<reference evidence="1 2" key="1">
    <citation type="journal article" date="2021" name="Curr. Microbiol.">
        <title>Complete Genome Sequence of a Novel Bacteriophage RpY1 Infecting Ralstonia solanacearum Strains.</title>
        <authorList>
            <person name="Lee S.Y."/>
            <person name="Thapa Magar R."/>
            <person name="Kim H.J."/>
            <person name="Choi K."/>
            <person name="Lee S.W."/>
        </authorList>
    </citation>
    <scope>NUCLEOTIDE SEQUENCE [LARGE SCALE GENOMIC DNA]</scope>
</reference>
<sequence>MRPQRVRINGRRWTLEYPEAIDDEGTYGITYYDTHTIQVRDGLAPIEEADTVIHEVLHALIASMGLTVPDEEPIVRALASGLTGVLADNPTLLKHLNGCLKGSPKKEK</sequence>
<proteinExistence type="predicted"/>
<organism evidence="1 2">
    <name type="scientific">Ralstonia phage RpY2</name>
    <dbReference type="NCBI Taxonomy" id="2880950"/>
    <lineage>
        <taxon>Viruses</taxon>
        <taxon>Duplodnaviria</taxon>
        <taxon>Heunggongvirae</taxon>
        <taxon>Uroviricota</taxon>
        <taxon>Caudoviricetes</taxon>
        <taxon>Autographivirales</taxon>
        <taxon>Autotranscriptaviridae</taxon>
        <taxon>Serkorvirus</taxon>
        <taxon>Serkorvirus RpY2</taxon>
    </lineage>
</organism>
<accession>A0AC61TNP1</accession>
<keyword evidence="2" id="KW-1185">Reference proteome</keyword>